<comment type="caution">
    <text evidence="1">The sequence shown here is derived from an EMBL/GenBank/DDBJ whole genome shotgun (WGS) entry which is preliminary data.</text>
</comment>
<proteinExistence type="predicted"/>
<evidence type="ECO:0000313" key="1">
    <source>
        <dbReference type="EMBL" id="NYT51810.1"/>
    </source>
</evidence>
<evidence type="ECO:0000313" key="2">
    <source>
        <dbReference type="Proteomes" id="UP000559809"/>
    </source>
</evidence>
<dbReference type="AlphaFoldDB" id="A0A853GA82"/>
<sequence length="429" mass="47863">MRDDLDSVPPAIPLLVIEVLGKSNSPKDAYDRLKNLWPEIQSQSRFHMENFSLAAPKNRRPDELNIYLDGGLNLFDARVGCADIDCRLEAARHLARSLALVGDTLWITDYLTEQFLEHGKVADEKLYRILTDTLVLSELFPLIAAGIIKFRSPWRSVCESCNNAFDTQVEEMVEDSLKEYSSEFDIEKMCGGGYALHTGGTYHPSMVLRVYPTKWLGAQRTPTAEEAKRNVARTAIRSALWTCDEASKGNGVLFSNSAIGMAAFVKREQKLEGRSSLRAFDERRSVQIPWVTELNASQIVELRSEASKALPALRELLARHLTVAKTEDKNPGALIDELRWQAVETRNELENVQGHAGRYWKAAYATVGLSISAYGLGTDGVIPSLGGLLPILHLLIEHKGGSKKEVDRLQRRPGYVLVKAQDILKHAHS</sequence>
<dbReference type="Proteomes" id="UP000559809">
    <property type="component" value="Unassembled WGS sequence"/>
</dbReference>
<dbReference type="EMBL" id="JACCEM010000016">
    <property type="protein sequence ID" value="NYT51810.1"/>
    <property type="molecule type" value="Genomic_DNA"/>
</dbReference>
<gene>
    <name evidence="1" type="ORF">H0A72_21075</name>
</gene>
<name>A0A853GA82_9BURK</name>
<dbReference type="RefSeq" id="WP_180158483.1">
    <property type="nucleotide sequence ID" value="NZ_JACCEM010000016.1"/>
</dbReference>
<protein>
    <submittedName>
        <fullName evidence="1">Uncharacterized protein</fullName>
    </submittedName>
</protein>
<accession>A0A853GA82</accession>
<reference evidence="1 2" key="1">
    <citation type="submission" date="2020-07" db="EMBL/GenBank/DDBJ databases">
        <title>Taxonomic revisions and descriptions of new bacterial species based on genomic comparisons in the high-G+C-content subgroup of the family Alcaligenaceae.</title>
        <authorList>
            <person name="Szabo A."/>
            <person name="Felfoldi T."/>
        </authorList>
    </citation>
    <scope>NUCLEOTIDE SEQUENCE [LARGE SCALE GENOMIC DNA]</scope>
    <source>
        <strain evidence="1 2">LMG 24012</strain>
    </source>
</reference>
<organism evidence="1 2">
    <name type="scientific">Parapusillimonas granuli</name>
    <dbReference type="NCBI Taxonomy" id="380911"/>
    <lineage>
        <taxon>Bacteria</taxon>
        <taxon>Pseudomonadati</taxon>
        <taxon>Pseudomonadota</taxon>
        <taxon>Betaproteobacteria</taxon>
        <taxon>Burkholderiales</taxon>
        <taxon>Alcaligenaceae</taxon>
        <taxon>Parapusillimonas</taxon>
    </lineage>
</organism>
<keyword evidence="2" id="KW-1185">Reference proteome</keyword>